<keyword evidence="1" id="KW-0732">Signal</keyword>
<accession>A0A5D0J6X0</accession>
<name>A0A5D0J6X0_9FLAO</name>
<dbReference type="OrthoDB" id="1447789at2"/>
<evidence type="ECO:0000313" key="2">
    <source>
        <dbReference type="EMBL" id="TYA92105.1"/>
    </source>
</evidence>
<feature type="signal peptide" evidence="1">
    <location>
        <begin position="1"/>
        <end position="16"/>
    </location>
</feature>
<dbReference type="AlphaFoldDB" id="A0A5D0J6X0"/>
<evidence type="ECO:0000313" key="3">
    <source>
        <dbReference type="Proteomes" id="UP000323930"/>
    </source>
</evidence>
<dbReference type="Proteomes" id="UP000323930">
    <property type="component" value="Unassembled WGS sequence"/>
</dbReference>
<feature type="chain" id="PRO_5022693393" evidence="1">
    <location>
        <begin position="17"/>
        <end position="115"/>
    </location>
</feature>
<dbReference type="EMBL" id="VSDQ01000163">
    <property type="protein sequence ID" value="TYA92105.1"/>
    <property type="molecule type" value="Genomic_DNA"/>
</dbReference>
<evidence type="ECO:0000256" key="1">
    <source>
        <dbReference type="SAM" id="SignalP"/>
    </source>
</evidence>
<proteinExistence type="predicted"/>
<dbReference type="PROSITE" id="PS51257">
    <property type="entry name" value="PROKAR_LIPOPROTEIN"/>
    <property type="match status" value="1"/>
</dbReference>
<sequence>MKKLPLIMFFSLILLASCSKDSIDVIGVEISGTSTLNGTYMLDKSHTKGPKYVNVNNTSKRLITYMDDGTEMWGLMDANYLLYKKEVDGQYPPESDWECGVGVDKDKFKCKLLLD</sequence>
<keyword evidence="3" id="KW-1185">Reference proteome</keyword>
<reference evidence="2 3" key="1">
    <citation type="submission" date="2019-08" db="EMBL/GenBank/DDBJ databases">
        <title>Seonamhaeicola sediminis sp. nov., isolated from marine sediment.</title>
        <authorList>
            <person name="Cao W.R."/>
        </authorList>
    </citation>
    <scope>NUCLEOTIDE SEQUENCE [LARGE SCALE GENOMIC DNA]</scope>
    <source>
        <strain evidence="2 3">B011</strain>
    </source>
</reference>
<organism evidence="2 3">
    <name type="scientific">Seonamhaeicola marinus</name>
    <dbReference type="NCBI Taxonomy" id="1912246"/>
    <lineage>
        <taxon>Bacteria</taxon>
        <taxon>Pseudomonadati</taxon>
        <taxon>Bacteroidota</taxon>
        <taxon>Flavobacteriia</taxon>
        <taxon>Flavobacteriales</taxon>
        <taxon>Flavobacteriaceae</taxon>
    </lineage>
</organism>
<dbReference type="RefSeq" id="WP_148539711.1">
    <property type="nucleotide sequence ID" value="NZ_VSDQ01000163.1"/>
</dbReference>
<gene>
    <name evidence="2" type="ORF">FUA24_01345</name>
</gene>
<comment type="caution">
    <text evidence="2">The sequence shown here is derived from an EMBL/GenBank/DDBJ whole genome shotgun (WGS) entry which is preliminary data.</text>
</comment>
<protein>
    <submittedName>
        <fullName evidence="2">Uncharacterized protein</fullName>
    </submittedName>
</protein>